<comment type="caution">
    <text evidence="1">The sequence shown here is derived from an EMBL/GenBank/DDBJ whole genome shotgun (WGS) entry which is preliminary data.</text>
</comment>
<dbReference type="VEuPathDB" id="MicrosporidiaDB:A0H76_2476"/>
<dbReference type="EMBL" id="LTAI01000674">
    <property type="protein sequence ID" value="ORD98444.1"/>
    <property type="molecule type" value="Genomic_DNA"/>
</dbReference>
<protein>
    <submittedName>
        <fullName evidence="1">Uncharacterized protein</fullName>
    </submittedName>
</protein>
<accession>A0A1X0QFL3</accession>
<evidence type="ECO:0000313" key="2">
    <source>
        <dbReference type="Proteomes" id="UP000192501"/>
    </source>
</evidence>
<sequence>MILYNIINNKAFSESILGLNTNGFLYDLENFNDLEGLFKYIPNVYVRFLRNREFKQKYNMYLKNLDEQKNQETIKYLKNYINNKHKDIDLSEIRVVFYMILHNYLKKLYEDPPYYINENFSLLSNDLSCYIYKQLNSFIEYQYTCLKKKLVNMNQSDVNLKKFLNDDQFYFISYLKKYVSCKKYLRNSILQKCIIKRVNDMSYKWFTDSYFLASCFKSIKLKKDVIIETLECDNVKEIYGITLDEDHKKFIIQFSKFVNFMKEMYFTAKHFYEEGKEVDMDQVKTNGLKFKLLVLECEKCFEKLEFESNKKLYLLYSNILGKLENLTSYFISITSCDIDSKYFNQHEEWIFLSEDEYLIE</sequence>
<dbReference type="AlphaFoldDB" id="A0A1X0QFL3"/>
<dbReference type="VEuPathDB" id="MicrosporidiaDB:HERIO_1226"/>
<proteinExistence type="predicted"/>
<evidence type="ECO:0000313" key="1">
    <source>
        <dbReference type="EMBL" id="ORD98444.1"/>
    </source>
</evidence>
<dbReference type="Proteomes" id="UP000192501">
    <property type="component" value="Unassembled WGS sequence"/>
</dbReference>
<reference evidence="1 2" key="1">
    <citation type="journal article" date="2017" name="Environ. Microbiol.">
        <title>Decay of the glycolytic pathway and adaptation to intranuclear parasitism within Enterocytozoonidae microsporidia.</title>
        <authorList>
            <person name="Wiredu Boakye D."/>
            <person name="Jaroenlak P."/>
            <person name="Prachumwat A."/>
            <person name="Williams T.A."/>
            <person name="Bateman K.S."/>
            <person name="Itsathitphaisarn O."/>
            <person name="Sritunyalucksana K."/>
            <person name="Paszkiewicz K.H."/>
            <person name="Moore K.A."/>
            <person name="Stentiford G.D."/>
            <person name="Williams B.A."/>
        </authorList>
    </citation>
    <scope>NUCLEOTIDE SEQUENCE [LARGE SCALE GENOMIC DNA]</scope>
    <source>
        <strain evidence="2">canceri</strain>
    </source>
</reference>
<organism evidence="1 2">
    <name type="scientific">Hepatospora eriocheir</name>
    <dbReference type="NCBI Taxonomy" id="1081669"/>
    <lineage>
        <taxon>Eukaryota</taxon>
        <taxon>Fungi</taxon>
        <taxon>Fungi incertae sedis</taxon>
        <taxon>Microsporidia</taxon>
        <taxon>Hepatosporidae</taxon>
        <taxon>Hepatospora</taxon>
    </lineage>
</organism>
<gene>
    <name evidence="1" type="ORF">A0H76_2476</name>
</gene>
<name>A0A1X0QFL3_9MICR</name>